<gene>
    <name evidence="2" type="ORF">NTJ_08966</name>
</gene>
<name>A0ABN7B0A1_9HEMI</name>
<dbReference type="Proteomes" id="UP001307889">
    <property type="component" value="Chromosome 7"/>
</dbReference>
<sequence length="110" mass="12245">MERLVPLPVDVESPSSSANAFSESPYLTSNPISVRNNLGNKAMPMLSLRLSFRYNNSAHSRTSDSHISSVTHTSAKFEAYTSLADFHRAELNSYSIRPALREWGKQNGRS</sequence>
<accession>A0ABN7B0A1</accession>
<keyword evidence="3" id="KW-1185">Reference proteome</keyword>
<proteinExistence type="predicted"/>
<evidence type="ECO:0000256" key="1">
    <source>
        <dbReference type="SAM" id="MobiDB-lite"/>
    </source>
</evidence>
<feature type="compositionally biased region" description="Low complexity" evidence="1">
    <location>
        <begin position="12"/>
        <end position="23"/>
    </location>
</feature>
<evidence type="ECO:0000313" key="2">
    <source>
        <dbReference type="EMBL" id="BES96157.1"/>
    </source>
</evidence>
<reference evidence="2 3" key="1">
    <citation type="submission" date="2023-09" db="EMBL/GenBank/DDBJ databases">
        <title>Nesidiocoris tenuis whole genome shotgun sequence.</title>
        <authorList>
            <person name="Shibata T."/>
            <person name="Shimoda M."/>
            <person name="Kobayashi T."/>
            <person name="Uehara T."/>
        </authorList>
    </citation>
    <scope>NUCLEOTIDE SEQUENCE [LARGE SCALE GENOMIC DNA]</scope>
    <source>
        <strain evidence="2 3">Japan</strain>
    </source>
</reference>
<evidence type="ECO:0000313" key="3">
    <source>
        <dbReference type="Proteomes" id="UP001307889"/>
    </source>
</evidence>
<dbReference type="EMBL" id="AP028915">
    <property type="protein sequence ID" value="BES96157.1"/>
    <property type="molecule type" value="Genomic_DNA"/>
</dbReference>
<feature type="region of interest" description="Disordered" evidence="1">
    <location>
        <begin position="1"/>
        <end position="23"/>
    </location>
</feature>
<protein>
    <submittedName>
        <fullName evidence="2">Uncharacterized protein</fullName>
    </submittedName>
</protein>
<organism evidence="2 3">
    <name type="scientific">Nesidiocoris tenuis</name>
    <dbReference type="NCBI Taxonomy" id="355587"/>
    <lineage>
        <taxon>Eukaryota</taxon>
        <taxon>Metazoa</taxon>
        <taxon>Ecdysozoa</taxon>
        <taxon>Arthropoda</taxon>
        <taxon>Hexapoda</taxon>
        <taxon>Insecta</taxon>
        <taxon>Pterygota</taxon>
        <taxon>Neoptera</taxon>
        <taxon>Paraneoptera</taxon>
        <taxon>Hemiptera</taxon>
        <taxon>Heteroptera</taxon>
        <taxon>Panheteroptera</taxon>
        <taxon>Cimicomorpha</taxon>
        <taxon>Miridae</taxon>
        <taxon>Dicyphina</taxon>
        <taxon>Nesidiocoris</taxon>
    </lineage>
</organism>